<sequence>MSIVCTLEQKVNFFKAAATTKNLLILKNNNINNTDTIYHNINYNQDISSTSNINSSSS</sequence>
<dbReference type="Proteomes" id="UP000007798">
    <property type="component" value="Unassembled WGS sequence"/>
</dbReference>
<dbReference type="AlphaFoldDB" id="A0A0Q9X3F2"/>
<name>A0A0Q9X3F2_DROWI</name>
<organism evidence="1 2">
    <name type="scientific">Drosophila willistoni</name>
    <name type="common">Fruit fly</name>
    <dbReference type="NCBI Taxonomy" id="7260"/>
    <lineage>
        <taxon>Eukaryota</taxon>
        <taxon>Metazoa</taxon>
        <taxon>Ecdysozoa</taxon>
        <taxon>Arthropoda</taxon>
        <taxon>Hexapoda</taxon>
        <taxon>Insecta</taxon>
        <taxon>Pterygota</taxon>
        <taxon>Neoptera</taxon>
        <taxon>Endopterygota</taxon>
        <taxon>Diptera</taxon>
        <taxon>Brachycera</taxon>
        <taxon>Muscomorpha</taxon>
        <taxon>Ephydroidea</taxon>
        <taxon>Drosophilidae</taxon>
        <taxon>Drosophila</taxon>
        <taxon>Sophophora</taxon>
    </lineage>
</organism>
<accession>A0A0Q9X3F2</accession>
<feature type="non-terminal residue" evidence="1">
    <location>
        <position position="58"/>
    </location>
</feature>
<evidence type="ECO:0000313" key="1">
    <source>
        <dbReference type="EMBL" id="KRF98823.1"/>
    </source>
</evidence>
<evidence type="ECO:0000313" key="2">
    <source>
        <dbReference type="Proteomes" id="UP000007798"/>
    </source>
</evidence>
<proteinExistence type="predicted"/>
<dbReference type="STRING" id="7260.A0A0Q9X3F2"/>
<keyword evidence="2" id="KW-1185">Reference proteome</keyword>
<protein>
    <submittedName>
        <fullName evidence="1">Uncharacterized protein</fullName>
    </submittedName>
</protein>
<gene>
    <name evidence="1" type="primary">Dwil\GK28296</name>
    <name evidence="1" type="ORF">Dwil_GK28296</name>
</gene>
<dbReference type="InParanoid" id="A0A0Q9X3F2"/>
<dbReference type="EMBL" id="CH963920">
    <property type="protein sequence ID" value="KRF98823.1"/>
    <property type="molecule type" value="Genomic_DNA"/>
</dbReference>
<reference evidence="1 2" key="1">
    <citation type="journal article" date="2007" name="Nature">
        <title>Evolution of genes and genomes on the Drosophila phylogeny.</title>
        <authorList>
            <consortium name="Drosophila 12 Genomes Consortium"/>
            <person name="Clark A.G."/>
            <person name="Eisen M.B."/>
            <person name="Smith D.R."/>
            <person name="Bergman C.M."/>
            <person name="Oliver B."/>
            <person name="Markow T.A."/>
            <person name="Kaufman T.C."/>
            <person name="Kellis M."/>
            <person name="Gelbart W."/>
            <person name="Iyer V.N."/>
            <person name="Pollard D.A."/>
            <person name="Sackton T.B."/>
            <person name="Larracuente A.M."/>
            <person name="Singh N.D."/>
            <person name="Abad J.P."/>
            <person name="Abt D.N."/>
            <person name="Adryan B."/>
            <person name="Aguade M."/>
            <person name="Akashi H."/>
            <person name="Anderson W.W."/>
            <person name="Aquadro C.F."/>
            <person name="Ardell D.H."/>
            <person name="Arguello R."/>
            <person name="Artieri C.G."/>
            <person name="Barbash D.A."/>
            <person name="Barker D."/>
            <person name="Barsanti P."/>
            <person name="Batterham P."/>
            <person name="Batzoglou S."/>
            <person name="Begun D."/>
            <person name="Bhutkar A."/>
            <person name="Blanco E."/>
            <person name="Bosak S.A."/>
            <person name="Bradley R.K."/>
            <person name="Brand A.D."/>
            <person name="Brent M.R."/>
            <person name="Brooks A.N."/>
            <person name="Brown R.H."/>
            <person name="Butlin R.K."/>
            <person name="Caggese C."/>
            <person name="Calvi B.R."/>
            <person name="Bernardo de Carvalho A."/>
            <person name="Caspi A."/>
            <person name="Castrezana S."/>
            <person name="Celniker S.E."/>
            <person name="Chang J.L."/>
            <person name="Chapple C."/>
            <person name="Chatterji S."/>
            <person name="Chinwalla A."/>
            <person name="Civetta A."/>
            <person name="Clifton S.W."/>
            <person name="Comeron J.M."/>
            <person name="Costello J.C."/>
            <person name="Coyne J.A."/>
            <person name="Daub J."/>
            <person name="David R.G."/>
            <person name="Delcher A.L."/>
            <person name="Delehaunty K."/>
            <person name="Do C.B."/>
            <person name="Ebling H."/>
            <person name="Edwards K."/>
            <person name="Eickbush T."/>
            <person name="Evans J.D."/>
            <person name="Filipski A."/>
            <person name="Findeiss S."/>
            <person name="Freyhult E."/>
            <person name="Fulton L."/>
            <person name="Fulton R."/>
            <person name="Garcia A.C."/>
            <person name="Gardiner A."/>
            <person name="Garfield D.A."/>
            <person name="Garvin B.E."/>
            <person name="Gibson G."/>
            <person name="Gilbert D."/>
            <person name="Gnerre S."/>
            <person name="Godfrey J."/>
            <person name="Good R."/>
            <person name="Gotea V."/>
            <person name="Gravely B."/>
            <person name="Greenberg A.J."/>
            <person name="Griffiths-Jones S."/>
            <person name="Gross S."/>
            <person name="Guigo R."/>
            <person name="Gustafson E.A."/>
            <person name="Haerty W."/>
            <person name="Hahn M.W."/>
            <person name="Halligan D.L."/>
            <person name="Halpern A.L."/>
            <person name="Halter G.M."/>
            <person name="Han M.V."/>
            <person name="Heger A."/>
            <person name="Hillier L."/>
            <person name="Hinrichs A.S."/>
            <person name="Holmes I."/>
            <person name="Hoskins R.A."/>
            <person name="Hubisz M.J."/>
            <person name="Hultmark D."/>
            <person name="Huntley M.A."/>
            <person name="Jaffe D.B."/>
            <person name="Jagadeeshan S."/>
            <person name="Jeck W.R."/>
            <person name="Johnson J."/>
            <person name="Jones C.D."/>
            <person name="Jordan W.C."/>
            <person name="Karpen G.H."/>
            <person name="Kataoka E."/>
            <person name="Keightley P.D."/>
            <person name="Kheradpour P."/>
            <person name="Kirkness E.F."/>
            <person name="Koerich L.B."/>
            <person name="Kristiansen K."/>
            <person name="Kudrna D."/>
            <person name="Kulathinal R.J."/>
            <person name="Kumar S."/>
            <person name="Kwok R."/>
            <person name="Lander E."/>
            <person name="Langley C.H."/>
            <person name="Lapoint R."/>
            <person name="Lazzaro B.P."/>
            <person name="Lee S.J."/>
            <person name="Levesque L."/>
            <person name="Li R."/>
            <person name="Lin C.F."/>
            <person name="Lin M.F."/>
            <person name="Lindblad-Toh K."/>
            <person name="Llopart A."/>
            <person name="Long M."/>
            <person name="Low L."/>
            <person name="Lozovsky E."/>
            <person name="Lu J."/>
            <person name="Luo M."/>
            <person name="Machado C.A."/>
            <person name="Makalowski W."/>
            <person name="Marzo M."/>
            <person name="Matsuda M."/>
            <person name="Matzkin L."/>
            <person name="McAllister B."/>
            <person name="McBride C.S."/>
            <person name="McKernan B."/>
            <person name="McKernan K."/>
            <person name="Mendez-Lago M."/>
            <person name="Minx P."/>
            <person name="Mollenhauer M.U."/>
            <person name="Montooth K."/>
            <person name="Mount S.M."/>
            <person name="Mu X."/>
            <person name="Myers E."/>
            <person name="Negre B."/>
            <person name="Newfeld S."/>
            <person name="Nielsen R."/>
            <person name="Noor M.A."/>
            <person name="O'Grady P."/>
            <person name="Pachter L."/>
            <person name="Papaceit M."/>
            <person name="Parisi M.J."/>
            <person name="Parisi M."/>
            <person name="Parts L."/>
            <person name="Pedersen J.S."/>
            <person name="Pesole G."/>
            <person name="Phillippy A.M."/>
            <person name="Ponting C.P."/>
            <person name="Pop M."/>
            <person name="Porcelli D."/>
            <person name="Powell J.R."/>
            <person name="Prohaska S."/>
            <person name="Pruitt K."/>
            <person name="Puig M."/>
            <person name="Quesneville H."/>
            <person name="Ram K.R."/>
            <person name="Rand D."/>
            <person name="Rasmussen M.D."/>
            <person name="Reed L.K."/>
            <person name="Reenan R."/>
            <person name="Reily A."/>
            <person name="Remington K.A."/>
            <person name="Rieger T.T."/>
            <person name="Ritchie M.G."/>
            <person name="Robin C."/>
            <person name="Rogers Y.H."/>
            <person name="Rohde C."/>
            <person name="Rozas J."/>
            <person name="Rubenfield M.J."/>
            <person name="Ruiz A."/>
            <person name="Russo S."/>
            <person name="Salzberg S.L."/>
            <person name="Sanchez-Gracia A."/>
            <person name="Saranga D.J."/>
            <person name="Sato H."/>
            <person name="Schaeffer S.W."/>
            <person name="Schatz M.C."/>
            <person name="Schlenke T."/>
            <person name="Schwartz R."/>
            <person name="Segarra C."/>
            <person name="Singh R.S."/>
            <person name="Sirot L."/>
            <person name="Sirota M."/>
            <person name="Sisneros N.B."/>
            <person name="Smith C.D."/>
            <person name="Smith T.F."/>
            <person name="Spieth J."/>
            <person name="Stage D.E."/>
            <person name="Stark A."/>
            <person name="Stephan W."/>
            <person name="Strausberg R.L."/>
            <person name="Strempel S."/>
            <person name="Sturgill D."/>
            <person name="Sutton G."/>
            <person name="Sutton G.G."/>
            <person name="Tao W."/>
            <person name="Teichmann S."/>
            <person name="Tobari Y.N."/>
            <person name="Tomimura Y."/>
            <person name="Tsolas J.M."/>
            <person name="Valente V.L."/>
            <person name="Venter E."/>
            <person name="Venter J.C."/>
            <person name="Vicario S."/>
            <person name="Vieira F.G."/>
            <person name="Vilella A.J."/>
            <person name="Villasante A."/>
            <person name="Walenz B."/>
            <person name="Wang J."/>
            <person name="Wasserman M."/>
            <person name="Watts T."/>
            <person name="Wilson D."/>
            <person name="Wilson R.K."/>
            <person name="Wing R.A."/>
            <person name="Wolfner M.F."/>
            <person name="Wong A."/>
            <person name="Wong G.K."/>
            <person name="Wu C.I."/>
            <person name="Wu G."/>
            <person name="Yamamoto D."/>
            <person name="Yang H.P."/>
            <person name="Yang S.P."/>
            <person name="Yorke J.A."/>
            <person name="Yoshida K."/>
            <person name="Zdobnov E."/>
            <person name="Zhang P."/>
            <person name="Zhang Y."/>
            <person name="Zimin A.V."/>
            <person name="Baldwin J."/>
            <person name="Abdouelleil A."/>
            <person name="Abdulkadir J."/>
            <person name="Abebe A."/>
            <person name="Abera B."/>
            <person name="Abreu J."/>
            <person name="Acer S.C."/>
            <person name="Aftuck L."/>
            <person name="Alexander A."/>
            <person name="An P."/>
            <person name="Anderson E."/>
            <person name="Anderson S."/>
            <person name="Arachi H."/>
            <person name="Azer M."/>
            <person name="Bachantsang P."/>
            <person name="Barry A."/>
            <person name="Bayul T."/>
            <person name="Berlin A."/>
            <person name="Bessette D."/>
            <person name="Bloom T."/>
            <person name="Blye J."/>
            <person name="Boguslavskiy L."/>
            <person name="Bonnet C."/>
            <person name="Boukhgalter B."/>
            <person name="Bourzgui I."/>
            <person name="Brown A."/>
            <person name="Cahill P."/>
            <person name="Channer S."/>
            <person name="Cheshatsang Y."/>
            <person name="Chuda L."/>
            <person name="Citroen M."/>
            <person name="Collymore A."/>
            <person name="Cooke P."/>
            <person name="Costello M."/>
            <person name="D'Aco K."/>
            <person name="Daza R."/>
            <person name="De Haan G."/>
            <person name="DeGray S."/>
            <person name="DeMaso C."/>
            <person name="Dhargay N."/>
            <person name="Dooley K."/>
            <person name="Dooley E."/>
            <person name="Doricent M."/>
            <person name="Dorje P."/>
            <person name="Dorjee K."/>
            <person name="Dupes A."/>
            <person name="Elong R."/>
            <person name="Falk J."/>
            <person name="Farina A."/>
            <person name="Faro S."/>
            <person name="Ferguson D."/>
            <person name="Fisher S."/>
            <person name="Foley C.D."/>
            <person name="Franke A."/>
            <person name="Friedrich D."/>
            <person name="Gadbois L."/>
            <person name="Gearin G."/>
            <person name="Gearin C.R."/>
            <person name="Giannoukos G."/>
            <person name="Goode T."/>
            <person name="Graham J."/>
            <person name="Grandbois E."/>
            <person name="Grewal S."/>
            <person name="Gyaltsen K."/>
            <person name="Hafez N."/>
            <person name="Hagos B."/>
            <person name="Hall J."/>
            <person name="Henson C."/>
            <person name="Hollinger A."/>
            <person name="Honan T."/>
            <person name="Huard M.D."/>
            <person name="Hughes L."/>
            <person name="Hurhula B."/>
            <person name="Husby M.E."/>
            <person name="Kamat A."/>
            <person name="Kanga B."/>
            <person name="Kashin S."/>
            <person name="Khazanovich D."/>
            <person name="Kisner P."/>
            <person name="Lance K."/>
            <person name="Lara M."/>
            <person name="Lee W."/>
            <person name="Lennon N."/>
            <person name="Letendre F."/>
            <person name="LeVine R."/>
            <person name="Lipovsky A."/>
            <person name="Liu X."/>
            <person name="Liu J."/>
            <person name="Liu S."/>
            <person name="Lokyitsang T."/>
            <person name="Lokyitsang Y."/>
            <person name="Lubonja R."/>
            <person name="Lui A."/>
            <person name="MacDonald P."/>
            <person name="Magnisalis V."/>
            <person name="Maru K."/>
            <person name="Matthews C."/>
            <person name="McCusker W."/>
            <person name="McDonough S."/>
            <person name="Mehta T."/>
            <person name="Meldrim J."/>
            <person name="Meneus L."/>
            <person name="Mihai O."/>
            <person name="Mihalev A."/>
            <person name="Mihova T."/>
            <person name="Mittelman R."/>
            <person name="Mlenga V."/>
            <person name="Montmayeur A."/>
            <person name="Mulrain L."/>
            <person name="Navidi A."/>
            <person name="Naylor J."/>
            <person name="Negash T."/>
            <person name="Nguyen T."/>
            <person name="Nguyen N."/>
            <person name="Nicol R."/>
            <person name="Norbu C."/>
            <person name="Norbu N."/>
            <person name="Novod N."/>
            <person name="O'Neill B."/>
            <person name="Osman S."/>
            <person name="Markiewicz E."/>
            <person name="Oyono O.L."/>
            <person name="Patti C."/>
            <person name="Phunkhang P."/>
            <person name="Pierre F."/>
            <person name="Priest M."/>
            <person name="Raghuraman S."/>
            <person name="Rege F."/>
            <person name="Reyes R."/>
            <person name="Rise C."/>
            <person name="Rogov P."/>
            <person name="Ross K."/>
            <person name="Ryan E."/>
            <person name="Settipalli S."/>
            <person name="Shea T."/>
            <person name="Sherpa N."/>
            <person name="Shi L."/>
            <person name="Shih D."/>
            <person name="Sparrow T."/>
            <person name="Spaulding J."/>
            <person name="Stalker J."/>
            <person name="Stange-Thomann N."/>
            <person name="Stavropoulos S."/>
            <person name="Stone C."/>
            <person name="Strader C."/>
            <person name="Tesfaye S."/>
            <person name="Thomson T."/>
            <person name="Thoulutsang Y."/>
            <person name="Thoulutsang D."/>
            <person name="Topham K."/>
            <person name="Topping I."/>
            <person name="Tsamla T."/>
            <person name="Vassiliev H."/>
            <person name="Vo A."/>
            <person name="Wangchuk T."/>
            <person name="Wangdi T."/>
            <person name="Weiand M."/>
            <person name="Wilkinson J."/>
            <person name="Wilson A."/>
            <person name="Yadav S."/>
            <person name="Young G."/>
            <person name="Yu Q."/>
            <person name="Zembek L."/>
            <person name="Zhong D."/>
            <person name="Zimmer A."/>
            <person name="Zwirko Z."/>
            <person name="Jaffe D.B."/>
            <person name="Alvarez P."/>
            <person name="Brockman W."/>
            <person name="Butler J."/>
            <person name="Chin C."/>
            <person name="Gnerre S."/>
            <person name="Grabherr M."/>
            <person name="Kleber M."/>
            <person name="Mauceli E."/>
            <person name="MacCallum I."/>
        </authorList>
    </citation>
    <scope>NUCLEOTIDE SEQUENCE [LARGE SCALE GENOMIC DNA]</scope>
    <source>
        <strain evidence="2">Tucson 14030-0811.24</strain>
    </source>
</reference>